<evidence type="ECO:0000313" key="2">
    <source>
        <dbReference type="EMBL" id="GHH79101.1"/>
    </source>
</evidence>
<accession>A0A919G769</accession>
<evidence type="ECO:0000313" key="3">
    <source>
        <dbReference type="Proteomes" id="UP000617734"/>
    </source>
</evidence>
<dbReference type="PROSITE" id="PS50943">
    <property type="entry name" value="HTH_CROC1"/>
    <property type="match status" value="1"/>
</dbReference>
<feature type="domain" description="HTH cro/C1-type" evidence="1">
    <location>
        <begin position="49"/>
        <end position="84"/>
    </location>
</feature>
<dbReference type="GeneID" id="95355988"/>
<dbReference type="RefSeq" id="WP_190213729.1">
    <property type="nucleotide sequence ID" value="NZ_BNBO01000040.1"/>
</dbReference>
<proteinExistence type="predicted"/>
<organism evidence="2 3">
    <name type="scientific">Kitasatospora indigofera</name>
    <dbReference type="NCBI Taxonomy" id="67307"/>
    <lineage>
        <taxon>Bacteria</taxon>
        <taxon>Bacillati</taxon>
        <taxon>Actinomycetota</taxon>
        <taxon>Actinomycetes</taxon>
        <taxon>Kitasatosporales</taxon>
        <taxon>Streptomycetaceae</taxon>
        <taxon>Kitasatospora</taxon>
    </lineage>
</organism>
<dbReference type="GO" id="GO:0003677">
    <property type="term" value="F:DNA binding"/>
    <property type="evidence" value="ECO:0007669"/>
    <property type="project" value="InterPro"/>
</dbReference>
<dbReference type="Proteomes" id="UP000617734">
    <property type="component" value="Unassembled WGS sequence"/>
</dbReference>
<evidence type="ECO:0000259" key="1">
    <source>
        <dbReference type="PROSITE" id="PS50943"/>
    </source>
</evidence>
<comment type="caution">
    <text evidence="2">The sequence shown here is derived from an EMBL/GenBank/DDBJ whole genome shotgun (WGS) entry which is preliminary data.</text>
</comment>
<dbReference type="SUPFAM" id="SSF47413">
    <property type="entry name" value="lambda repressor-like DNA-binding domains"/>
    <property type="match status" value="1"/>
</dbReference>
<reference evidence="2" key="2">
    <citation type="submission" date="2020-09" db="EMBL/GenBank/DDBJ databases">
        <authorList>
            <person name="Sun Q."/>
            <person name="Ohkuma M."/>
        </authorList>
    </citation>
    <scope>NUCLEOTIDE SEQUENCE</scope>
    <source>
        <strain evidence="2">JCM 4646</strain>
    </source>
</reference>
<dbReference type="EMBL" id="BNBO01000040">
    <property type="protein sequence ID" value="GHH79101.1"/>
    <property type="molecule type" value="Genomic_DNA"/>
</dbReference>
<dbReference type="AlphaFoldDB" id="A0A919G769"/>
<name>A0A919G769_9ACTN</name>
<dbReference type="InterPro" id="IPR001387">
    <property type="entry name" value="Cro/C1-type_HTH"/>
</dbReference>
<dbReference type="InterPro" id="IPR010982">
    <property type="entry name" value="Lambda_DNA-bd_dom_sf"/>
</dbReference>
<keyword evidence="3" id="KW-1185">Reference proteome</keyword>
<dbReference type="CDD" id="cd00093">
    <property type="entry name" value="HTH_XRE"/>
    <property type="match status" value="1"/>
</dbReference>
<reference evidence="2" key="1">
    <citation type="journal article" date="2014" name="Int. J. Syst. Evol. Microbiol.">
        <title>Complete genome sequence of Corynebacterium casei LMG S-19264T (=DSM 44701T), isolated from a smear-ripened cheese.</title>
        <authorList>
            <consortium name="US DOE Joint Genome Institute (JGI-PGF)"/>
            <person name="Walter F."/>
            <person name="Albersmeier A."/>
            <person name="Kalinowski J."/>
            <person name="Ruckert C."/>
        </authorList>
    </citation>
    <scope>NUCLEOTIDE SEQUENCE</scope>
    <source>
        <strain evidence="2">JCM 4646</strain>
    </source>
</reference>
<gene>
    <name evidence="2" type="ORF">GCM10018781_56370</name>
</gene>
<sequence>MTHADGKPGQSLAERIETLRRAVTPAGTRLPSDASVATAIAARAGTSLVDENTLYRLRTGRTVNPSMKVLKALADHFQVSPGFFFPGSTWGPEEHLALADALRSPQVRRLCMRLGRMSSDALAQVDQLLLGRDV</sequence>
<protein>
    <recommendedName>
        <fullName evidence="1">HTH cro/C1-type domain-containing protein</fullName>
    </recommendedName>
</protein>
<dbReference type="Gene3D" id="1.10.260.40">
    <property type="entry name" value="lambda repressor-like DNA-binding domains"/>
    <property type="match status" value="1"/>
</dbReference>